<accession>A0A9N9SAF6</accession>
<dbReference type="OrthoDB" id="6119243at2759"/>
<reference evidence="13" key="1">
    <citation type="submission" date="2022-01" db="EMBL/GenBank/DDBJ databases">
        <authorList>
            <person name="King R."/>
        </authorList>
    </citation>
    <scope>NUCLEOTIDE SEQUENCE</scope>
</reference>
<keyword evidence="6 11" id="KW-1133">Transmembrane helix</keyword>
<dbReference type="SUPFAM" id="SSF50370">
    <property type="entry name" value="Ricin B-like lectins"/>
    <property type="match status" value="1"/>
</dbReference>
<reference evidence="13" key="2">
    <citation type="submission" date="2022-10" db="EMBL/GenBank/DDBJ databases">
        <authorList>
            <consortium name="ENA_rothamsted_submissions"/>
            <consortium name="culmorum"/>
            <person name="King R."/>
        </authorList>
    </citation>
    <scope>NUCLEOTIDE SEQUENCE</scope>
</reference>
<evidence type="ECO:0000313" key="14">
    <source>
        <dbReference type="Proteomes" id="UP001153620"/>
    </source>
</evidence>
<dbReference type="InterPro" id="IPR001173">
    <property type="entry name" value="Glyco_trans_2-like"/>
</dbReference>
<comment type="cofactor">
    <cofactor evidence="11">
        <name>Mn(2+)</name>
        <dbReference type="ChEBI" id="CHEBI:29035"/>
    </cofactor>
</comment>
<evidence type="ECO:0000256" key="2">
    <source>
        <dbReference type="ARBA" id="ARBA00005680"/>
    </source>
</evidence>
<keyword evidence="9 11" id="KW-1015">Disulfide bond</keyword>
<sequence>MSVKRCVVKINYLIFKLLKSPRGIFILACWTFILFIAVSYLIVSFNNDPYKVDKPYIYIEPLTSYYRFQHGQVKRDWHDLVQIERESKRSGPGEQGLGVELKPEEQIAAQKIFQENKHNGYVSDKIARDRSLPDTRPAGCKSKLYLSELPTVSVIIPFHNEVLSTLTRTIHSVFNRSPPELLKEVILVNDYSDKEHCYGPLEKYIAEYFDVNKVKLLVMSKRSGLMWARLAGARAAAGDVLVFMDCHTEANVNWLPPLIEPIALNYKTCVCPYIDVISSSNYAYGSAGKGTRGVFNWQFYYEFLPLRPGDQKDETDPFQSPVMMGCVFAISAKFFWELGGYDTGMEIWGGEQYELSFKVWLCHGVQLDAPCSRVGHLYRPRPFLSSINTTYDYAHRNYKRVAEVWMDEYAQNVYEKDPDEWYPLDFGDVSFMKNIKQKLKCKPFKYFLEVVAPDMLEKFPPHEHDVFASGAIQSVANPNLCIDTLGARSGQSIGVYHCKSPFNLTKIHARQMFLLRRHRDIYVELSNNECFDIVHGTVSLFHCQFNQGNQYFRYNLDTQQIMCGPKRDKLCMEVNMSTKLIITALCDENKVLQKWKWGFVNTTMLKNWNEYGKPIMDMIENEDVRRENY</sequence>
<name>A0A9N9SAF6_9DIPT</name>
<keyword evidence="11" id="KW-0808">Transferase</keyword>
<evidence type="ECO:0000256" key="10">
    <source>
        <dbReference type="ARBA" id="ARBA00023180"/>
    </source>
</evidence>
<keyword evidence="4 11" id="KW-0430">Lectin</keyword>
<dbReference type="SUPFAM" id="SSF53448">
    <property type="entry name" value="Nucleotide-diphospho-sugar transferases"/>
    <property type="match status" value="1"/>
</dbReference>
<dbReference type="GO" id="GO:0030246">
    <property type="term" value="F:carbohydrate binding"/>
    <property type="evidence" value="ECO:0007669"/>
    <property type="project" value="UniProtKB-KW"/>
</dbReference>
<evidence type="ECO:0000256" key="3">
    <source>
        <dbReference type="ARBA" id="ARBA00022692"/>
    </source>
</evidence>
<dbReference type="Pfam" id="PF00652">
    <property type="entry name" value="Ricin_B_lectin"/>
    <property type="match status" value="1"/>
</dbReference>
<dbReference type="CDD" id="cd02510">
    <property type="entry name" value="pp-GalNAc-T"/>
    <property type="match status" value="1"/>
</dbReference>
<keyword evidence="11" id="KW-0328">Glycosyltransferase</keyword>
<evidence type="ECO:0000256" key="9">
    <source>
        <dbReference type="ARBA" id="ARBA00023157"/>
    </source>
</evidence>
<evidence type="ECO:0000256" key="4">
    <source>
        <dbReference type="ARBA" id="ARBA00022734"/>
    </source>
</evidence>
<feature type="domain" description="Ricin B lectin" evidence="12">
    <location>
        <begin position="469"/>
        <end position="598"/>
    </location>
</feature>
<comment type="subcellular location">
    <subcellularLocation>
        <location evidence="1 11">Golgi apparatus membrane</location>
        <topology evidence="1 11">Single-pass type II membrane protein</topology>
    </subcellularLocation>
</comment>
<dbReference type="EMBL" id="OU895880">
    <property type="protein sequence ID" value="CAG9812062.1"/>
    <property type="molecule type" value="Genomic_DNA"/>
</dbReference>
<protein>
    <recommendedName>
        <fullName evidence="11">Polypeptide N-acetylgalactosaminyltransferase</fullName>
        <ecNumber evidence="11">2.4.1.-</ecNumber>
    </recommendedName>
    <alternativeName>
        <fullName evidence="11">Protein-UDP acetylgalactosaminyltransferase</fullName>
    </alternativeName>
</protein>
<dbReference type="SMART" id="SM00458">
    <property type="entry name" value="RICIN"/>
    <property type="match status" value="1"/>
</dbReference>
<evidence type="ECO:0000256" key="1">
    <source>
        <dbReference type="ARBA" id="ARBA00004323"/>
    </source>
</evidence>
<dbReference type="GO" id="GO:0004653">
    <property type="term" value="F:polypeptide N-acetylgalactosaminyltransferase activity"/>
    <property type="evidence" value="ECO:0007669"/>
    <property type="project" value="TreeGrafter"/>
</dbReference>
<dbReference type="PROSITE" id="PS50231">
    <property type="entry name" value="RICIN_B_LECTIN"/>
    <property type="match status" value="1"/>
</dbReference>
<dbReference type="Gene3D" id="3.90.550.10">
    <property type="entry name" value="Spore Coat Polysaccharide Biosynthesis Protein SpsA, Chain A"/>
    <property type="match status" value="1"/>
</dbReference>
<dbReference type="PANTHER" id="PTHR11675">
    <property type="entry name" value="N-ACETYLGALACTOSAMINYLTRANSFERASE"/>
    <property type="match status" value="1"/>
</dbReference>
<comment type="similarity">
    <text evidence="2 11">Belongs to the glycosyltransferase 2 family. GalNAc-T subfamily.</text>
</comment>
<evidence type="ECO:0000256" key="6">
    <source>
        <dbReference type="ARBA" id="ARBA00022989"/>
    </source>
</evidence>
<keyword evidence="8 11" id="KW-0472">Membrane</keyword>
<keyword evidence="3 11" id="KW-0812">Transmembrane</keyword>
<evidence type="ECO:0000313" key="13">
    <source>
        <dbReference type="EMBL" id="CAG9812062.1"/>
    </source>
</evidence>
<dbReference type="Gene3D" id="2.80.10.50">
    <property type="match status" value="1"/>
</dbReference>
<dbReference type="GO" id="GO:0006493">
    <property type="term" value="P:protein O-linked glycosylation"/>
    <property type="evidence" value="ECO:0007669"/>
    <property type="project" value="TreeGrafter"/>
</dbReference>
<gene>
    <name evidence="13" type="ORF">CHIRRI_LOCUS14867</name>
</gene>
<evidence type="ECO:0000256" key="8">
    <source>
        <dbReference type="ARBA" id="ARBA00023136"/>
    </source>
</evidence>
<dbReference type="InterPro" id="IPR035992">
    <property type="entry name" value="Ricin_B-like_lectins"/>
</dbReference>
<dbReference type="InterPro" id="IPR000772">
    <property type="entry name" value="Ricin_B_lectin"/>
</dbReference>
<evidence type="ECO:0000256" key="5">
    <source>
        <dbReference type="ARBA" id="ARBA00022968"/>
    </source>
</evidence>
<feature type="transmembrane region" description="Helical" evidence="11">
    <location>
        <begin position="24"/>
        <end position="43"/>
    </location>
</feature>
<keyword evidence="14" id="KW-1185">Reference proteome</keyword>
<dbReference type="GO" id="GO:0000139">
    <property type="term" value="C:Golgi membrane"/>
    <property type="evidence" value="ECO:0007669"/>
    <property type="project" value="UniProtKB-SubCell"/>
</dbReference>
<keyword evidence="11" id="KW-0464">Manganese</keyword>
<dbReference type="InterPro" id="IPR045885">
    <property type="entry name" value="GalNAc-T"/>
</dbReference>
<evidence type="ECO:0000256" key="7">
    <source>
        <dbReference type="ARBA" id="ARBA00023034"/>
    </source>
</evidence>
<dbReference type="Pfam" id="PF00535">
    <property type="entry name" value="Glycos_transf_2"/>
    <property type="match status" value="1"/>
</dbReference>
<dbReference type="InterPro" id="IPR029044">
    <property type="entry name" value="Nucleotide-diphossugar_trans"/>
</dbReference>
<comment type="pathway">
    <text evidence="11">Protein modification; protein glycosylation.</text>
</comment>
<evidence type="ECO:0000259" key="12">
    <source>
        <dbReference type="SMART" id="SM00458"/>
    </source>
</evidence>
<dbReference type="Proteomes" id="UP001153620">
    <property type="component" value="Chromosome 4"/>
</dbReference>
<keyword evidence="7 11" id="KW-0333">Golgi apparatus</keyword>
<keyword evidence="10" id="KW-0325">Glycoprotein</keyword>
<dbReference type="PANTHER" id="PTHR11675:SF134">
    <property type="entry name" value="N-ACETYLGALACTOSAMINYLTRANSFERASE 4-RELATED"/>
    <property type="match status" value="1"/>
</dbReference>
<dbReference type="EC" id="2.4.1.-" evidence="11"/>
<keyword evidence="5" id="KW-0735">Signal-anchor</keyword>
<proteinExistence type="inferred from homology"/>
<dbReference type="AlphaFoldDB" id="A0A9N9SAF6"/>
<evidence type="ECO:0000256" key="11">
    <source>
        <dbReference type="RuleBase" id="RU361242"/>
    </source>
</evidence>
<organism evidence="13 14">
    <name type="scientific">Chironomus riparius</name>
    <dbReference type="NCBI Taxonomy" id="315576"/>
    <lineage>
        <taxon>Eukaryota</taxon>
        <taxon>Metazoa</taxon>
        <taxon>Ecdysozoa</taxon>
        <taxon>Arthropoda</taxon>
        <taxon>Hexapoda</taxon>
        <taxon>Insecta</taxon>
        <taxon>Pterygota</taxon>
        <taxon>Neoptera</taxon>
        <taxon>Endopterygota</taxon>
        <taxon>Diptera</taxon>
        <taxon>Nematocera</taxon>
        <taxon>Chironomoidea</taxon>
        <taxon>Chironomidae</taxon>
        <taxon>Chironominae</taxon>
        <taxon>Chironomus</taxon>
    </lineage>
</organism>